<dbReference type="RefSeq" id="WP_371436970.1">
    <property type="nucleotide sequence ID" value="NZ_JBHSRS010000082.1"/>
</dbReference>
<comment type="caution">
    <text evidence="2">The sequence shown here is derived from an EMBL/GenBank/DDBJ whole genome shotgun (WGS) entry which is preliminary data.</text>
</comment>
<accession>A0ABW1U170</accession>
<evidence type="ECO:0000313" key="3">
    <source>
        <dbReference type="Proteomes" id="UP001596270"/>
    </source>
</evidence>
<name>A0ABW1U170_9BURK</name>
<dbReference type="Proteomes" id="UP001596270">
    <property type="component" value="Unassembled WGS sequence"/>
</dbReference>
<evidence type="ECO:0000313" key="2">
    <source>
        <dbReference type="EMBL" id="MFC6283230.1"/>
    </source>
</evidence>
<reference evidence="3" key="1">
    <citation type="journal article" date="2019" name="Int. J. Syst. Evol. Microbiol.">
        <title>The Global Catalogue of Microorganisms (GCM) 10K type strain sequencing project: providing services to taxonomists for standard genome sequencing and annotation.</title>
        <authorList>
            <consortium name="The Broad Institute Genomics Platform"/>
            <consortium name="The Broad Institute Genome Sequencing Center for Infectious Disease"/>
            <person name="Wu L."/>
            <person name="Ma J."/>
        </authorList>
    </citation>
    <scope>NUCLEOTIDE SEQUENCE [LARGE SCALE GENOMIC DNA]</scope>
    <source>
        <strain evidence="3">CCUG 39402</strain>
    </source>
</reference>
<protein>
    <submittedName>
        <fullName evidence="2">Uncharacterized protein</fullName>
    </submittedName>
</protein>
<sequence>MKTPESIEPGKGLPGEPVGLLPDDPEIALKKEEGKDRRAQECATG</sequence>
<organism evidence="2 3">
    <name type="scientific">Polaromonas aquatica</name>
    <dbReference type="NCBI Taxonomy" id="332657"/>
    <lineage>
        <taxon>Bacteria</taxon>
        <taxon>Pseudomonadati</taxon>
        <taxon>Pseudomonadota</taxon>
        <taxon>Betaproteobacteria</taxon>
        <taxon>Burkholderiales</taxon>
        <taxon>Comamonadaceae</taxon>
        <taxon>Polaromonas</taxon>
    </lineage>
</organism>
<proteinExistence type="predicted"/>
<dbReference type="EMBL" id="JBHSRS010000082">
    <property type="protein sequence ID" value="MFC6283230.1"/>
    <property type="molecule type" value="Genomic_DNA"/>
</dbReference>
<gene>
    <name evidence="2" type="ORF">ACFQND_18550</name>
</gene>
<feature type="region of interest" description="Disordered" evidence="1">
    <location>
        <begin position="1"/>
        <end position="23"/>
    </location>
</feature>
<evidence type="ECO:0000256" key="1">
    <source>
        <dbReference type="SAM" id="MobiDB-lite"/>
    </source>
</evidence>
<keyword evidence="3" id="KW-1185">Reference proteome</keyword>